<dbReference type="RefSeq" id="WP_075070795.1">
    <property type="nucleotide sequence ID" value="NZ_CM007356.1"/>
</dbReference>
<name>A0A1E7G0C6_LACLC</name>
<evidence type="ECO:0000259" key="2">
    <source>
        <dbReference type="Pfam" id="PF20874"/>
    </source>
</evidence>
<evidence type="ECO:0000259" key="1">
    <source>
        <dbReference type="Pfam" id="PF03432"/>
    </source>
</evidence>
<dbReference type="Proteomes" id="UP000176236">
    <property type="component" value="Plasmid pIBB477c"/>
</dbReference>
<sequence length="503" mass="58649">MTVIYMPRDTSGVIHSKGQLSRALNYIVNPEKTKGGELVSGQNINVPNNAYDEMLLTREMAILSGKSEIKNERFGYHFVQSFSPEDNLTPEQVHEIGLKTMKAYLGESAEFVIATHTDKEHLHNHIILNATNPKTLKKFHQSKNQLEELKEISDVISKEYGCKIIDRSLKNSHKKYQVYLAKNSYRKEIKSKIKFLLSHASNWTDFKNKATALGLIVDDKGKYTTYQLSGTSQERKVRDRSLKNQAFMKEAISERLKENEVVYTESEVKELWAENQTIQDKEQEKEIEMLIEDWQVEKETADYLYVNINIGLEREQRKSAIKIPARCVDKLENGNYQVFLKKQDRFYFVDSKNPENNKIMLGKTVAKNLQNQSGSVPLYSNNAKIKLKQLFNEFDFLISKGLDFDTSFEAIGKELEQTYYQTESILENLDKKILEYVEENKAYARPNTRILKTIENLQKERTDLHKTLKQVEKEMLYYDKSVARYEDYQQDHTKNKSQHSPRL</sequence>
<organism evidence="3 4">
    <name type="scientific">Lactococcus cremoris subsp. cremoris IBB477</name>
    <dbReference type="NCBI Taxonomy" id="1449093"/>
    <lineage>
        <taxon>Bacteria</taxon>
        <taxon>Bacillati</taxon>
        <taxon>Bacillota</taxon>
        <taxon>Bacilli</taxon>
        <taxon>Lactobacillales</taxon>
        <taxon>Streptococcaceae</taxon>
        <taxon>Lactococcus</taxon>
        <taxon>Lactococcus cremoris subsp. cremoris</taxon>
    </lineage>
</organism>
<dbReference type="Pfam" id="PF03432">
    <property type="entry name" value="Relaxase"/>
    <property type="match status" value="1"/>
</dbReference>
<accession>A0A1E7G0C6</accession>
<dbReference type="AlphaFoldDB" id="A0A1E7G0C6"/>
<evidence type="ECO:0000313" key="3">
    <source>
        <dbReference type="EMBL" id="OEU38407.1"/>
    </source>
</evidence>
<feature type="domain" description="Group II intron-interrupted relaxase LtrB central" evidence="2">
    <location>
        <begin position="285"/>
        <end position="370"/>
    </location>
</feature>
<protein>
    <submittedName>
        <fullName evidence="3">Primosome assembly protein PriA</fullName>
    </submittedName>
</protein>
<feature type="domain" description="MobA/VirD2-like nuclease" evidence="1">
    <location>
        <begin position="26"/>
        <end position="161"/>
    </location>
</feature>
<dbReference type="InterPro" id="IPR005094">
    <property type="entry name" value="Endonuclease_MobA/VirD2"/>
</dbReference>
<keyword evidence="3" id="KW-0614">Plasmid</keyword>
<dbReference type="EMBL" id="JMMZ01000041">
    <property type="protein sequence ID" value="OEU38407.1"/>
    <property type="molecule type" value="Genomic_DNA"/>
</dbReference>
<dbReference type="Pfam" id="PF20874">
    <property type="entry name" value="Relaxase_M"/>
    <property type="match status" value="1"/>
</dbReference>
<proteinExistence type="predicted"/>
<dbReference type="SUPFAM" id="SSF103657">
    <property type="entry name" value="BAR/IMD domain-like"/>
    <property type="match status" value="1"/>
</dbReference>
<reference evidence="3 4" key="1">
    <citation type="journal article" date="2016" name="Appl. Microbiol. Biotechnol.">
        <title>Adhesion of the genome-sequenced Lactococcus lactis subsp. cremoris IBB477 strain is mediated by specific molecular determinants.</title>
        <authorList>
            <person name="Radziwill-Bienkowska J.M."/>
            <person name="Le D.T."/>
            <person name="Szczesny P."/>
            <person name="Duviau M.P."/>
            <person name="Aleksandrzak-Piekarczyk T."/>
            <person name="Loubiere P."/>
            <person name="Mercier-Bonin M."/>
            <person name="Bardowski J.K."/>
            <person name="Kowalczyk M."/>
        </authorList>
    </citation>
    <scope>NUCLEOTIDE SEQUENCE [LARGE SCALE GENOMIC DNA]</scope>
    <source>
        <strain evidence="3 4">IBB477</strain>
        <plasmid evidence="4">Plasmid pibb477c</plasmid>
    </source>
</reference>
<comment type="caution">
    <text evidence="3">The sequence shown here is derived from an EMBL/GenBank/DDBJ whole genome shotgun (WGS) entry which is preliminary data.</text>
</comment>
<evidence type="ECO:0000313" key="4">
    <source>
        <dbReference type="Proteomes" id="UP000176236"/>
    </source>
</evidence>
<dbReference type="InterPro" id="IPR027267">
    <property type="entry name" value="AH/BAR_dom_sf"/>
</dbReference>
<gene>
    <name evidence="3" type="ORF">AJ89_14715</name>
</gene>
<dbReference type="InterPro" id="IPR048299">
    <property type="entry name" value="LtrB_central"/>
</dbReference>
<geneLocation type="plasmid" evidence="4">
    <name>pibb477c</name>
</geneLocation>